<feature type="signal peptide" evidence="2">
    <location>
        <begin position="1"/>
        <end position="22"/>
    </location>
</feature>
<sequence length="104" mass="10792">MKSLVKSVVIALAIAAPVASFAQSNAPVTRAQVRAELVQLEKAGYNPSGDRTDYPSQLQAAQARVAAQNGDAQAYGGTVAGSSQSGQPAERQVSPYSAPIFLHH</sequence>
<evidence type="ECO:0000313" key="3">
    <source>
        <dbReference type="EMBL" id="WQD77987.1"/>
    </source>
</evidence>
<evidence type="ECO:0000256" key="1">
    <source>
        <dbReference type="SAM" id="MobiDB-lite"/>
    </source>
</evidence>
<evidence type="ECO:0000313" key="4">
    <source>
        <dbReference type="Proteomes" id="UP001325479"/>
    </source>
</evidence>
<name>A0ABZ0WKV2_9BURK</name>
<accession>A0ABZ0WKV2</accession>
<proteinExistence type="predicted"/>
<dbReference type="InterPro" id="IPR025421">
    <property type="entry name" value="DUF4148"/>
</dbReference>
<dbReference type="Proteomes" id="UP001325479">
    <property type="component" value="Chromosome"/>
</dbReference>
<protein>
    <submittedName>
        <fullName evidence="3">DUF4148 domain-containing protein</fullName>
    </submittedName>
</protein>
<keyword evidence="2" id="KW-0732">Signal</keyword>
<feature type="region of interest" description="Disordered" evidence="1">
    <location>
        <begin position="74"/>
        <end position="104"/>
    </location>
</feature>
<dbReference type="Pfam" id="PF13663">
    <property type="entry name" value="DUF4148"/>
    <property type="match status" value="1"/>
</dbReference>
<gene>
    <name evidence="3" type="ORF">U0042_28895</name>
</gene>
<dbReference type="EMBL" id="CP139965">
    <property type="protein sequence ID" value="WQD77987.1"/>
    <property type="molecule type" value="Genomic_DNA"/>
</dbReference>
<feature type="chain" id="PRO_5045191254" evidence="2">
    <location>
        <begin position="23"/>
        <end position="104"/>
    </location>
</feature>
<keyword evidence="4" id="KW-1185">Reference proteome</keyword>
<organism evidence="3 4">
    <name type="scientific">Paraburkholderia kururiensis</name>
    <dbReference type="NCBI Taxonomy" id="984307"/>
    <lineage>
        <taxon>Bacteria</taxon>
        <taxon>Pseudomonadati</taxon>
        <taxon>Pseudomonadota</taxon>
        <taxon>Betaproteobacteria</taxon>
        <taxon>Burkholderiales</taxon>
        <taxon>Burkholderiaceae</taxon>
        <taxon>Paraburkholderia</taxon>
    </lineage>
</organism>
<evidence type="ECO:0000256" key="2">
    <source>
        <dbReference type="SAM" id="SignalP"/>
    </source>
</evidence>
<reference evidence="3 4" key="1">
    <citation type="submission" date="2023-12" db="EMBL/GenBank/DDBJ databases">
        <title>Genome sequencing and assembly of bacterial species from a model synthetic community.</title>
        <authorList>
            <person name="Hogle S.L."/>
        </authorList>
    </citation>
    <scope>NUCLEOTIDE SEQUENCE [LARGE SCALE GENOMIC DNA]</scope>
    <source>
        <strain evidence="3 4">HAMBI 2494</strain>
    </source>
</reference>
<dbReference type="RefSeq" id="WP_114811359.1">
    <property type="nucleotide sequence ID" value="NZ_CP139965.1"/>
</dbReference>